<sequence>MPLPQTVDAVREIRPVLARPSFSPFEQLPRTTVLGFDLLKASLAQTAYWIASRAQARIPTQISFLNAHCANVARRDWQYRDSLKSADALLPDGSGVFLAAKLDQQQLGENLNGTDLFGPLCRCLAIRGIPVFFLGGREGVAAAAAENAAAQSPGLKIAGTRHGYFSPREEDDVIREINASGARVVFVAFGVPEQDNWIARVRHRIDAPVLLGVGGLLDFVSGRIPRAPVWMRKAGIEWIYRLKCEPKRMWRRYLVGNVTFLLHAVGHALNRRKRAMVHQVDRAAARAIDVAAASLGIALLLPIFAAVAVAIRMESKGPALFRQTRIGENGKPFEMFKFRSMRTSGPSWAELHKTANDHADSITFKMKRDPRITRVGQLIRKSSIDELPQLWNVLKGDMSLVGPRPALPAEVEKYSVVERRRLRGKPGITCLWQISGRADLPFDRQVVLDVAYLKRRTVWLDLLILLRTPIAVLTARGAY</sequence>
<dbReference type="Pfam" id="PF03808">
    <property type="entry name" value="Glyco_tran_WecG"/>
    <property type="match status" value="1"/>
</dbReference>
<dbReference type="Pfam" id="PF02397">
    <property type="entry name" value="Bac_transf"/>
    <property type="match status" value="1"/>
</dbReference>
<reference evidence="5 6" key="1">
    <citation type="submission" date="2018-08" db="EMBL/GenBank/DDBJ databases">
        <title>Henriciella mobilis sp. nov., isolated from seawater.</title>
        <authorList>
            <person name="Cheng H."/>
            <person name="Wu Y.-H."/>
            <person name="Xu X.-W."/>
            <person name="Guo L.-L."/>
        </authorList>
    </citation>
    <scope>NUCLEOTIDE SEQUENCE [LARGE SCALE GENOMIC DNA]</scope>
    <source>
        <strain evidence="5 6">CCUG67844</strain>
    </source>
</reference>
<comment type="caution">
    <text evidence="5">The sequence shown here is derived from an EMBL/GenBank/DDBJ whole genome shotgun (WGS) entry which is preliminary data.</text>
</comment>
<evidence type="ECO:0000313" key="5">
    <source>
        <dbReference type="EMBL" id="RIJ29618.1"/>
    </source>
</evidence>
<dbReference type="AlphaFoldDB" id="A0A399RDW1"/>
<name>A0A399RDW1_9PROT</name>
<keyword evidence="3" id="KW-1133">Transmembrane helix</keyword>
<evidence type="ECO:0000256" key="3">
    <source>
        <dbReference type="SAM" id="Phobius"/>
    </source>
</evidence>
<dbReference type="OrthoDB" id="9808602at2"/>
<dbReference type="GO" id="GO:0000271">
    <property type="term" value="P:polysaccharide biosynthetic process"/>
    <property type="evidence" value="ECO:0007669"/>
    <property type="project" value="UniProtKB-KW"/>
</dbReference>
<dbReference type="NCBIfam" id="TIGR00696">
    <property type="entry name" value="wecG_tagA_cpsF"/>
    <property type="match status" value="1"/>
</dbReference>
<dbReference type="EMBL" id="QWGA01000006">
    <property type="protein sequence ID" value="RIJ29618.1"/>
    <property type="molecule type" value="Genomic_DNA"/>
</dbReference>
<evidence type="ECO:0000259" key="4">
    <source>
        <dbReference type="Pfam" id="PF02397"/>
    </source>
</evidence>
<organism evidence="5 6">
    <name type="scientific">Henriciella algicola</name>
    <dbReference type="NCBI Taxonomy" id="1608422"/>
    <lineage>
        <taxon>Bacteria</taxon>
        <taxon>Pseudomonadati</taxon>
        <taxon>Pseudomonadota</taxon>
        <taxon>Alphaproteobacteria</taxon>
        <taxon>Hyphomonadales</taxon>
        <taxon>Hyphomonadaceae</taxon>
        <taxon>Henriciella</taxon>
    </lineage>
</organism>
<keyword evidence="2" id="KW-0270">Exopolysaccharide synthesis</keyword>
<comment type="similarity">
    <text evidence="1">Belongs to the bacterial sugar transferase family.</text>
</comment>
<dbReference type="PANTHER" id="PTHR30576">
    <property type="entry name" value="COLANIC BIOSYNTHESIS UDP-GLUCOSE LIPID CARRIER TRANSFERASE"/>
    <property type="match status" value="1"/>
</dbReference>
<dbReference type="Proteomes" id="UP000265845">
    <property type="component" value="Unassembled WGS sequence"/>
</dbReference>
<evidence type="ECO:0000256" key="2">
    <source>
        <dbReference type="ARBA" id="ARBA00023169"/>
    </source>
</evidence>
<proteinExistence type="inferred from homology"/>
<dbReference type="CDD" id="cd06533">
    <property type="entry name" value="Glyco_transf_WecG_TagA"/>
    <property type="match status" value="1"/>
</dbReference>
<keyword evidence="3" id="KW-0812">Transmembrane</keyword>
<accession>A0A399RDW1</accession>
<keyword evidence="3" id="KW-0472">Membrane</keyword>
<evidence type="ECO:0000256" key="1">
    <source>
        <dbReference type="ARBA" id="ARBA00006464"/>
    </source>
</evidence>
<dbReference type="InterPro" id="IPR004629">
    <property type="entry name" value="WecG_TagA_CpsF"/>
</dbReference>
<gene>
    <name evidence="5" type="ORF">D1222_09530</name>
</gene>
<keyword evidence="6" id="KW-1185">Reference proteome</keyword>
<feature type="transmembrane region" description="Helical" evidence="3">
    <location>
        <begin position="250"/>
        <end position="269"/>
    </location>
</feature>
<dbReference type="GO" id="GO:0016780">
    <property type="term" value="F:phosphotransferase activity, for other substituted phosphate groups"/>
    <property type="evidence" value="ECO:0007669"/>
    <property type="project" value="TreeGrafter"/>
</dbReference>
<dbReference type="InterPro" id="IPR003362">
    <property type="entry name" value="Bact_transf"/>
</dbReference>
<feature type="transmembrane region" description="Helical" evidence="3">
    <location>
        <begin position="290"/>
        <end position="311"/>
    </location>
</feature>
<keyword evidence="5" id="KW-0808">Transferase</keyword>
<dbReference type="PANTHER" id="PTHR30576:SF10">
    <property type="entry name" value="SLL5057 PROTEIN"/>
    <property type="match status" value="1"/>
</dbReference>
<evidence type="ECO:0000313" key="6">
    <source>
        <dbReference type="Proteomes" id="UP000265845"/>
    </source>
</evidence>
<dbReference type="RefSeq" id="WP_119454024.1">
    <property type="nucleotide sequence ID" value="NZ_QWGA01000006.1"/>
</dbReference>
<protein>
    <submittedName>
        <fullName evidence="5">WecB/TagA/CpsF family glycosyltransferase</fullName>
    </submittedName>
</protein>
<feature type="domain" description="Bacterial sugar transferase" evidence="4">
    <location>
        <begin position="286"/>
        <end position="473"/>
    </location>
</feature>